<comment type="caution">
    <text evidence="1">The sequence shown here is derived from an EMBL/GenBank/DDBJ whole genome shotgun (WGS) entry which is preliminary data.</text>
</comment>
<name>A0ACC0YD73_9ROSI</name>
<organism evidence="1 2">
    <name type="scientific">Pistacia integerrima</name>
    <dbReference type="NCBI Taxonomy" id="434235"/>
    <lineage>
        <taxon>Eukaryota</taxon>
        <taxon>Viridiplantae</taxon>
        <taxon>Streptophyta</taxon>
        <taxon>Embryophyta</taxon>
        <taxon>Tracheophyta</taxon>
        <taxon>Spermatophyta</taxon>
        <taxon>Magnoliopsida</taxon>
        <taxon>eudicotyledons</taxon>
        <taxon>Gunneridae</taxon>
        <taxon>Pentapetalae</taxon>
        <taxon>rosids</taxon>
        <taxon>malvids</taxon>
        <taxon>Sapindales</taxon>
        <taxon>Anacardiaceae</taxon>
        <taxon>Pistacia</taxon>
    </lineage>
</organism>
<protein>
    <submittedName>
        <fullName evidence="1">Uncharacterized protein</fullName>
    </submittedName>
</protein>
<keyword evidence="2" id="KW-1185">Reference proteome</keyword>
<proteinExistence type="predicted"/>
<accession>A0ACC0YD73</accession>
<dbReference type="EMBL" id="CM047742">
    <property type="protein sequence ID" value="KAJ0034763.1"/>
    <property type="molecule type" value="Genomic_DNA"/>
</dbReference>
<evidence type="ECO:0000313" key="1">
    <source>
        <dbReference type="EMBL" id="KAJ0034763.1"/>
    </source>
</evidence>
<reference evidence="2" key="1">
    <citation type="journal article" date="2023" name="G3 (Bethesda)">
        <title>Genome assembly and association tests identify interacting loci associated with vigor, precocity, and sex in interspecific pistachio rootstocks.</title>
        <authorList>
            <person name="Palmer W."/>
            <person name="Jacygrad E."/>
            <person name="Sagayaradj S."/>
            <person name="Cavanaugh K."/>
            <person name="Han R."/>
            <person name="Bertier L."/>
            <person name="Beede B."/>
            <person name="Kafkas S."/>
            <person name="Golino D."/>
            <person name="Preece J."/>
            <person name="Michelmore R."/>
        </authorList>
    </citation>
    <scope>NUCLEOTIDE SEQUENCE [LARGE SCALE GENOMIC DNA]</scope>
</reference>
<evidence type="ECO:0000313" key="2">
    <source>
        <dbReference type="Proteomes" id="UP001163603"/>
    </source>
</evidence>
<sequence>MVELESDSSSVFQSCTDLIGNRFSYLHNYNTNFENLRAQVEKLNLVKQRVQLKIQVAERSGEEIENEITEWLSGVYDLLSKARRIIEGEWEGKERCFGGACPDLRIRHQLSRKAAREVKAMVLYLSKDDINNNEVIDKIAIVCIRSLTLKSLPILRSSCLKVTWSDKVVLEDELDSNIPLFGERDLEKLTRFYLENYIEFPSLKQLEIEQCPQFKAFLLTNISTDLEDIPPFFNEKVALPSLEELVISGMDNLKMMWNYQLSEHSFQKLKLMKIKNL</sequence>
<gene>
    <name evidence="1" type="ORF">Pint_26112</name>
</gene>
<dbReference type="Proteomes" id="UP001163603">
    <property type="component" value="Chromosome 7"/>
</dbReference>